<gene>
    <name evidence="2" type="ORF">LDC_2118</name>
</gene>
<sequence>MRKAARIALTQCMGVKKGESVLIVTDNLRRPIAEAFLHEAEKLTRKAFLITTPVGKIDGEEPPKHIAKAMKRYDVLLLVTTMSLSHTKATAAARKGGSRIASLPGVTEGMMKRCIPVDYGKMSALNRKVIRLLEKADEVRIITKKGTDLTMSAKGRELFDDNGMYNRGRGLLGNLPAGEVAFAPMEGKTNGVFVVDASMIEERMKEPIKITVKNGYACGISGGPQARKLLGLIRPLGRPAFNIA</sequence>
<reference evidence="2" key="1">
    <citation type="submission" date="2010-07" db="EMBL/GenBank/DDBJ databases">
        <authorList>
            <consortium name="CONSOLIDER consortium CSD2007-00005"/>
            <person name="Guazzaroni M.-E."/>
            <person name="Richter M."/>
            <person name="Garcia-Salamanca A."/>
            <person name="Yarza P."/>
            <person name="Ferrer M."/>
        </authorList>
    </citation>
    <scope>NUCLEOTIDE SEQUENCE</scope>
</reference>
<dbReference type="InterPro" id="IPR052170">
    <property type="entry name" value="M29_Exopeptidase"/>
</dbReference>
<proteinExistence type="predicted"/>
<protein>
    <submittedName>
        <fullName evidence="2">Aminopeptidase</fullName>
    </submittedName>
</protein>
<accession>D9PKP9</accession>
<dbReference type="PANTHER" id="PTHR34448:SF1">
    <property type="entry name" value="BLL6088 PROTEIN"/>
    <property type="match status" value="1"/>
</dbReference>
<dbReference type="Pfam" id="PF26233">
    <property type="entry name" value="NicX"/>
    <property type="match status" value="1"/>
</dbReference>
<dbReference type="InterPro" id="IPR058739">
    <property type="entry name" value="NicX"/>
</dbReference>
<keyword evidence="2" id="KW-0031">Aminopeptidase</keyword>
<evidence type="ECO:0000256" key="1">
    <source>
        <dbReference type="ARBA" id="ARBA00022723"/>
    </source>
</evidence>
<feature type="non-terminal residue" evidence="2">
    <location>
        <position position="244"/>
    </location>
</feature>
<keyword evidence="2" id="KW-0378">Hydrolase</keyword>
<dbReference type="GO" id="GO:0004177">
    <property type="term" value="F:aminopeptidase activity"/>
    <property type="evidence" value="ECO:0007669"/>
    <property type="project" value="UniProtKB-KW"/>
</dbReference>
<evidence type="ECO:0000313" key="2">
    <source>
        <dbReference type="EMBL" id="EFK95867.1"/>
    </source>
</evidence>
<name>D9PKP9_9ZZZZ</name>
<dbReference type="GO" id="GO:0006508">
    <property type="term" value="P:proteolysis"/>
    <property type="evidence" value="ECO:0007669"/>
    <property type="project" value="InterPro"/>
</dbReference>
<comment type="caution">
    <text evidence="2">The sequence shown here is derived from an EMBL/GenBank/DDBJ whole genome shotgun (WGS) entry which is preliminary data.</text>
</comment>
<keyword evidence="2" id="KW-0645">Protease</keyword>
<dbReference type="GO" id="GO:0046872">
    <property type="term" value="F:metal ion binding"/>
    <property type="evidence" value="ECO:0007669"/>
    <property type="project" value="UniProtKB-KW"/>
</dbReference>
<keyword evidence="1" id="KW-0479">Metal-binding</keyword>
<dbReference type="SUPFAM" id="SSF144052">
    <property type="entry name" value="Thermophilic metalloprotease-like"/>
    <property type="match status" value="1"/>
</dbReference>
<dbReference type="EMBL" id="ADZX01000634">
    <property type="protein sequence ID" value="EFK95867.1"/>
    <property type="molecule type" value="Genomic_DNA"/>
</dbReference>
<dbReference type="PANTHER" id="PTHR34448">
    <property type="entry name" value="AMINOPEPTIDASE"/>
    <property type="match status" value="1"/>
</dbReference>
<organism evidence="2">
    <name type="scientific">sediment metagenome</name>
    <dbReference type="NCBI Taxonomy" id="749907"/>
    <lineage>
        <taxon>unclassified sequences</taxon>
        <taxon>metagenomes</taxon>
        <taxon>ecological metagenomes</taxon>
    </lineage>
</organism>
<dbReference type="AlphaFoldDB" id="D9PKP9"/>
<reference evidence="2" key="2">
    <citation type="journal article" date="2011" name="Microb. Ecol.">
        <title>Taxonomic and Functional Metagenomic Profiling of the Microbial Community in the Anoxic Sediment of a Sub-saline Shallow Lake (Laguna de Carrizo, Central Spain).</title>
        <authorList>
            <person name="Ferrer M."/>
            <person name="Guazzaroni M.E."/>
            <person name="Richter M."/>
            <person name="Garcia-Salamanca A."/>
            <person name="Yarza P."/>
            <person name="Suarez-Suarez A."/>
            <person name="Solano J."/>
            <person name="Alcaide M."/>
            <person name="van Dillewijn P."/>
            <person name="Molina-Henares M.A."/>
            <person name="Lopez-Cortes N."/>
            <person name="Al-Ramahi Y."/>
            <person name="Guerrero C."/>
            <person name="Acosta A."/>
            <person name="de Eugenio L.I."/>
            <person name="Martinez V."/>
            <person name="Marques S."/>
            <person name="Rojo F."/>
            <person name="Santero E."/>
            <person name="Genilloud O."/>
            <person name="Perez-Perez J."/>
            <person name="Rossello-Mora R."/>
            <person name="Ramos J.L."/>
        </authorList>
    </citation>
    <scope>NUCLEOTIDE SEQUENCE</scope>
</reference>